<dbReference type="RefSeq" id="WP_133579188.1">
    <property type="nucleotide sequence ID" value="NZ_SNYJ01000002.1"/>
</dbReference>
<proteinExistence type="predicted"/>
<dbReference type="EMBL" id="SNYJ01000002">
    <property type="protein sequence ID" value="TDQ42311.1"/>
    <property type="molecule type" value="Genomic_DNA"/>
</dbReference>
<evidence type="ECO:0000313" key="2">
    <source>
        <dbReference type="Proteomes" id="UP000295632"/>
    </source>
</evidence>
<evidence type="ECO:0000313" key="1">
    <source>
        <dbReference type="EMBL" id="TDQ42311.1"/>
    </source>
</evidence>
<gene>
    <name evidence="1" type="ORF">EV213_102343</name>
</gene>
<accession>A0A4R6U7I4</accession>
<reference evidence="1 2" key="1">
    <citation type="submission" date="2019-03" db="EMBL/GenBank/DDBJ databases">
        <title>Genomic Encyclopedia of Type Strains, Phase IV (KMG-IV): sequencing the most valuable type-strain genomes for metagenomic binning, comparative biology and taxonomic classification.</title>
        <authorList>
            <person name="Goeker M."/>
        </authorList>
    </citation>
    <scope>NUCLEOTIDE SEQUENCE [LARGE SCALE GENOMIC DNA]</scope>
    <source>
        <strain evidence="1 2">DSM 28697</strain>
    </source>
</reference>
<dbReference type="Proteomes" id="UP000295632">
    <property type="component" value="Unassembled WGS sequence"/>
</dbReference>
<protein>
    <recommendedName>
        <fullName evidence="3">DUF177 domain-containing protein</fullName>
    </recommendedName>
</protein>
<name>A0A4R6U7I4_9BACI</name>
<dbReference type="InterPro" id="IPR003772">
    <property type="entry name" value="YceD"/>
</dbReference>
<dbReference type="OrthoDB" id="9790372at2"/>
<keyword evidence="2" id="KW-1185">Reference proteome</keyword>
<comment type="caution">
    <text evidence="1">The sequence shown here is derived from an EMBL/GenBank/DDBJ whole genome shotgun (WGS) entry which is preliminary data.</text>
</comment>
<evidence type="ECO:0008006" key="3">
    <source>
        <dbReference type="Google" id="ProtNLM"/>
    </source>
</evidence>
<dbReference type="AlphaFoldDB" id="A0A4R6U7I4"/>
<organism evidence="1 2">
    <name type="scientific">Aureibacillus halotolerans</name>
    <dbReference type="NCBI Taxonomy" id="1508390"/>
    <lineage>
        <taxon>Bacteria</taxon>
        <taxon>Bacillati</taxon>
        <taxon>Bacillota</taxon>
        <taxon>Bacilli</taxon>
        <taxon>Bacillales</taxon>
        <taxon>Bacillaceae</taxon>
        <taxon>Aureibacillus</taxon>
    </lineage>
</organism>
<sequence length="179" mass="20600">MKWHINELLRNHEMYSFDETLELTSVIKQLSPDVREATPFRIVGTGYESEGRYVFQLKISGTLTLPCARSLADVEYPLSFQTIELFSLANNPSDYDEDWDDDLHPIVDGTVDLYPFIAESIVLQIPMKVYKDEIPEDSPAPQKGSDWEIVNQKEKTNSIDPRFASLQNYFNKDTNDTNN</sequence>
<dbReference type="Pfam" id="PF02620">
    <property type="entry name" value="YceD"/>
    <property type="match status" value="1"/>
</dbReference>